<evidence type="ECO:0000313" key="2">
    <source>
        <dbReference type="EMBL" id="KAJ6261841.1"/>
    </source>
</evidence>
<keyword evidence="1" id="KW-0472">Membrane</keyword>
<dbReference type="Proteomes" id="UP001221413">
    <property type="component" value="Unassembled WGS sequence"/>
</dbReference>
<feature type="transmembrane region" description="Helical" evidence="1">
    <location>
        <begin position="42"/>
        <end position="60"/>
    </location>
</feature>
<evidence type="ECO:0000256" key="1">
    <source>
        <dbReference type="SAM" id="Phobius"/>
    </source>
</evidence>
<dbReference type="AlphaFoldDB" id="A0AAD6J482"/>
<protein>
    <recommendedName>
        <fullName evidence="4">C2H2-type domain-containing protein</fullName>
    </recommendedName>
</protein>
<keyword evidence="1" id="KW-1133">Transmembrane helix</keyword>
<evidence type="ECO:0000313" key="3">
    <source>
        <dbReference type="Proteomes" id="UP001221413"/>
    </source>
</evidence>
<keyword evidence="1" id="KW-0812">Transmembrane</keyword>
<accession>A0AAD6J482</accession>
<gene>
    <name evidence="2" type="ORF">Dda_2640</name>
</gene>
<comment type="caution">
    <text evidence="2">The sequence shown here is derived from an EMBL/GenBank/DDBJ whole genome shotgun (WGS) entry which is preliminary data.</text>
</comment>
<organism evidence="2 3">
    <name type="scientific">Drechslerella dactyloides</name>
    <name type="common">Nematode-trapping fungus</name>
    <name type="synonym">Arthrobotrys dactyloides</name>
    <dbReference type="NCBI Taxonomy" id="74499"/>
    <lineage>
        <taxon>Eukaryota</taxon>
        <taxon>Fungi</taxon>
        <taxon>Dikarya</taxon>
        <taxon>Ascomycota</taxon>
        <taxon>Pezizomycotina</taxon>
        <taxon>Orbiliomycetes</taxon>
        <taxon>Orbiliales</taxon>
        <taxon>Orbiliaceae</taxon>
        <taxon>Drechslerella</taxon>
    </lineage>
</organism>
<sequence length="368" mass="41751">MAATSTRRTSSVEKITGRRPATVNYAAVARPGSAATSSANTFITFMDAAFVAVILPAVMISRWQHMITPRPVGHRCYGKGCNKKFLTMSDMFIHLEEGTCPSQITLKDINAVVAMHTDAHSIVHFDYNKSFAALLNRQEPPELPFQCPGTRLGAACKERFELFSGLLQHSESQDCTYTFGQSDGDLLPFLQKILYSESARFKIETLKKKFKGRPSLVYQSMARDESFDKRFSTLATHLQHCLKRVHLEDIQTRLEMTTVDCEDQILRPRTRHLLDLDHVLELQWRYLGSLTRLHAWFTAAKNGMARAERRRERKILVLYTDMGNSQPMRSFLEEADAVLHILKLEISVDDGVDDPASMPDIPEEPEID</sequence>
<reference evidence="2" key="1">
    <citation type="submission" date="2023-01" db="EMBL/GenBank/DDBJ databases">
        <title>The chitinases involved in constricting ring structure development in the nematode-trapping fungus Drechslerella dactyloides.</title>
        <authorList>
            <person name="Wang R."/>
            <person name="Zhang L."/>
            <person name="Tang P."/>
            <person name="Li S."/>
            <person name="Liang L."/>
        </authorList>
    </citation>
    <scope>NUCLEOTIDE SEQUENCE</scope>
    <source>
        <strain evidence="2">YMF1.00031</strain>
    </source>
</reference>
<evidence type="ECO:0008006" key="4">
    <source>
        <dbReference type="Google" id="ProtNLM"/>
    </source>
</evidence>
<proteinExistence type="predicted"/>
<keyword evidence="3" id="KW-1185">Reference proteome</keyword>
<dbReference type="EMBL" id="JAQGDS010000003">
    <property type="protein sequence ID" value="KAJ6261841.1"/>
    <property type="molecule type" value="Genomic_DNA"/>
</dbReference>
<name>A0AAD6J482_DREDA</name>